<dbReference type="SUPFAM" id="SSF46689">
    <property type="entry name" value="Homeodomain-like"/>
    <property type="match status" value="1"/>
</dbReference>
<name>A0A7X3MTV0_9HYPH</name>
<evidence type="ECO:0000313" key="3">
    <source>
        <dbReference type="Proteomes" id="UP000436483"/>
    </source>
</evidence>
<gene>
    <name evidence="2" type="ORF">GR328_16860</name>
</gene>
<sequence>MTSIHLRDMTLEERTTIEKIAHSRTAPACMVERAQIIWQISSGVAPASIANRLHIDVDTVYRRIQRFNMMGLDALKDKPRSGRPTLYTADQIATVLDTARTKPSALGLPFDAWTLDRLAGYLHQQKGIAIQRSRIDEILLREGLRRQRSQSRSSVGRHPTSSSLANANTRETKHELAKHLSSSKDTDAQ</sequence>
<organism evidence="2 3">
    <name type="scientific">Microvirga makkahensis</name>
    <dbReference type="NCBI Taxonomy" id="1128670"/>
    <lineage>
        <taxon>Bacteria</taxon>
        <taxon>Pseudomonadati</taxon>
        <taxon>Pseudomonadota</taxon>
        <taxon>Alphaproteobacteria</taxon>
        <taxon>Hyphomicrobiales</taxon>
        <taxon>Methylobacteriaceae</taxon>
        <taxon>Microvirga</taxon>
    </lineage>
</organism>
<dbReference type="Pfam" id="PF13565">
    <property type="entry name" value="HTH_32"/>
    <property type="match status" value="1"/>
</dbReference>
<dbReference type="EMBL" id="WURB01000013">
    <property type="protein sequence ID" value="MXQ13102.1"/>
    <property type="molecule type" value="Genomic_DNA"/>
</dbReference>
<evidence type="ECO:0000256" key="1">
    <source>
        <dbReference type="SAM" id="MobiDB-lite"/>
    </source>
</evidence>
<reference evidence="2 3" key="2">
    <citation type="submission" date="2020-01" db="EMBL/GenBank/DDBJ databases">
        <title>Microvirga sp. nov., an arsenate reduction bacterium isolated from Tibet hotspring sediments.</title>
        <authorList>
            <person name="Xian W.-D."/>
            <person name="Li W.-J."/>
        </authorList>
    </citation>
    <scope>NUCLEOTIDE SEQUENCE [LARGE SCALE GENOMIC DNA]</scope>
    <source>
        <strain evidence="2 3">KCTC 23863</strain>
    </source>
</reference>
<evidence type="ECO:0000313" key="2">
    <source>
        <dbReference type="EMBL" id="MXQ13102.1"/>
    </source>
</evidence>
<feature type="region of interest" description="Disordered" evidence="1">
    <location>
        <begin position="146"/>
        <end position="189"/>
    </location>
</feature>
<dbReference type="OrthoDB" id="2375382at2"/>
<protein>
    <submittedName>
        <fullName evidence="2">Helix-turn-helix domain-containing protein</fullName>
    </submittedName>
</protein>
<feature type="compositionally biased region" description="Polar residues" evidence="1">
    <location>
        <begin position="159"/>
        <end position="169"/>
    </location>
</feature>
<keyword evidence="3" id="KW-1185">Reference proteome</keyword>
<accession>A0A7X3MTV0</accession>
<dbReference type="RefSeq" id="WP_160885755.1">
    <property type="nucleotide sequence ID" value="NZ_WURB01000013.1"/>
</dbReference>
<dbReference type="AlphaFoldDB" id="A0A7X3MTV0"/>
<proteinExistence type="predicted"/>
<dbReference type="InterPro" id="IPR009057">
    <property type="entry name" value="Homeodomain-like_sf"/>
</dbReference>
<feature type="compositionally biased region" description="Basic and acidic residues" evidence="1">
    <location>
        <begin position="170"/>
        <end position="189"/>
    </location>
</feature>
<dbReference type="Proteomes" id="UP000436483">
    <property type="component" value="Unassembled WGS sequence"/>
</dbReference>
<comment type="caution">
    <text evidence="2">The sequence shown here is derived from an EMBL/GenBank/DDBJ whole genome shotgun (WGS) entry which is preliminary data.</text>
</comment>
<reference evidence="2 3" key="1">
    <citation type="submission" date="2019-12" db="EMBL/GenBank/DDBJ databases">
        <authorList>
            <person name="Yuan C.-G."/>
        </authorList>
    </citation>
    <scope>NUCLEOTIDE SEQUENCE [LARGE SCALE GENOMIC DNA]</scope>
    <source>
        <strain evidence="2 3">KCTC 23863</strain>
    </source>
</reference>